<protein>
    <submittedName>
        <fullName evidence="7">TonB family protein</fullName>
    </submittedName>
</protein>
<dbReference type="NCBIfam" id="TIGR01352">
    <property type="entry name" value="tonB_Cterm"/>
    <property type="match status" value="1"/>
</dbReference>
<dbReference type="Gene3D" id="3.30.1150.10">
    <property type="match status" value="1"/>
</dbReference>
<feature type="signal peptide" evidence="5">
    <location>
        <begin position="1"/>
        <end position="22"/>
    </location>
</feature>
<keyword evidence="3" id="KW-1133">Transmembrane helix</keyword>
<dbReference type="GO" id="GO:0055085">
    <property type="term" value="P:transmembrane transport"/>
    <property type="evidence" value="ECO:0007669"/>
    <property type="project" value="InterPro"/>
</dbReference>
<gene>
    <name evidence="7" type="ORF">GRI42_11790</name>
</gene>
<name>A0A844Y177_9SPHN</name>
<evidence type="ECO:0000259" key="6">
    <source>
        <dbReference type="PROSITE" id="PS52015"/>
    </source>
</evidence>
<dbReference type="InterPro" id="IPR006260">
    <property type="entry name" value="TonB/TolA_C"/>
</dbReference>
<dbReference type="Pfam" id="PF03544">
    <property type="entry name" value="TonB_C"/>
    <property type="match status" value="1"/>
</dbReference>
<dbReference type="EMBL" id="WTYF01000004">
    <property type="protein sequence ID" value="MXO51985.1"/>
    <property type="molecule type" value="Genomic_DNA"/>
</dbReference>
<comment type="subcellular location">
    <subcellularLocation>
        <location evidence="1">Membrane</location>
        <topology evidence="1">Single-pass membrane protein</topology>
    </subcellularLocation>
</comment>
<keyword evidence="2" id="KW-0812">Transmembrane</keyword>
<evidence type="ECO:0000313" key="8">
    <source>
        <dbReference type="Proteomes" id="UP000444185"/>
    </source>
</evidence>
<dbReference type="Proteomes" id="UP000444185">
    <property type="component" value="Unassembled WGS sequence"/>
</dbReference>
<dbReference type="SUPFAM" id="SSF74653">
    <property type="entry name" value="TolA/TonB C-terminal domain"/>
    <property type="match status" value="1"/>
</dbReference>
<evidence type="ECO:0000256" key="2">
    <source>
        <dbReference type="ARBA" id="ARBA00022692"/>
    </source>
</evidence>
<proteinExistence type="predicted"/>
<accession>A0A844Y177</accession>
<keyword evidence="4" id="KW-0472">Membrane</keyword>
<reference evidence="7 8" key="1">
    <citation type="submission" date="2019-12" db="EMBL/GenBank/DDBJ databases">
        <title>Genomic-based taxomic classification of the family Erythrobacteraceae.</title>
        <authorList>
            <person name="Xu L."/>
        </authorList>
    </citation>
    <scope>NUCLEOTIDE SEQUENCE [LARGE SCALE GENOMIC DNA]</scope>
    <source>
        <strain evidence="7 8">DSM 16225</strain>
    </source>
</reference>
<sequence length="293" mass="32071">MKFVTPLFVLAGLQLAAAPLSAAEPVVLQPASNWNLDYSKESCRLGRKFGEGENQVFLVMTKYAPGTSMEIIASGRLLHDKRVRSLHYSFGEGNEVEVEQPLFGDLENGERIWQWSGSILPPDTQKALEDAEADTTAYRTAEENAAALADSFTMKLGGSKKVTLETGRLAAGKKAMDDCLASLVKSWGYDPEIIATIAQGPEPVGRITQWFNTNDYPTVALRKDLSGAVRFRLDIDESGQITDCTIQSSYSDPAFPETVCKEFTRRGRFTPARNAAGEPVASYWANTVLFVTG</sequence>
<feature type="domain" description="TonB C-terminal" evidence="6">
    <location>
        <begin position="201"/>
        <end position="293"/>
    </location>
</feature>
<keyword evidence="5" id="KW-0732">Signal</keyword>
<feature type="chain" id="PRO_5032697121" evidence="5">
    <location>
        <begin position="23"/>
        <end position="293"/>
    </location>
</feature>
<evidence type="ECO:0000256" key="4">
    <source>
        <dbReference type="ARBA" id="ARBA00023136"/>
    </source>
</evidence>
<dbReference type="AlphaFoldDB" id="A0A844Y177"/>
<dbReference type="RefSeq" id="WP_160608668.1">
    <property type="nucleotide sequence ID" value="NZ_WTYF01000004.1"/>
</dbReference>
<comment type="caution">
    <text evidence="7">The sequence shown here is derived from an EMBL/GenBank/DDBJ whole genome shotgun (WGS) entry which is preliminary data.</text>
</comment>
<evidence type="ECO:0000256" key="1">
    <source>
        <dbReference type="ARBA" id="ARBA00004167"/>
    </source>
</evidence>
<keyword evidence="8" id="KW-1185">Reference proteome</keyword>
<dbReference type="GO" id="GO:0016020">
    <property type="term" value="C:membrane"/>
    <property type="evidence" value="ECO:0007669"/>
    <property type="project" value="UniProtKB-SubCell"/>
</dbReference>
<dbReference type="PROSITE" id="PS52015">
    <property type="entry name" value="TONB_CTD"/>
    <property type="match status" value="1"/>
</dbReference>
<dbReference type="InterPro" id="IPR037682">
    <property type="entry name" value="TonB_C"/>
</dbReference>
<dbReference type="OrthoDB" id="7585155at2"/>
<evidence type="ECO:0000256" key="3">
    <source>
        <dbReference type="ARBA" id="ARBA00022989"/>
    </source>
</evidence>
<evidence type="ECO:0000256" key="5">
    <source>
        <dbReference type="SAM" id="SignalP"/>
    </source>
</evidence>
<organism evidence="7 8">
    <name type="scientific">Qipengyuania gaetbuli</name>
    <dbReference type="NCBI Taxonomy" id="266952"/>
    <lineage>
        <taxon>Bacteria</taxon>
        <taxon>Pseudomonadati</taxon>
        <taxon>Pseudomonadota</taxon>
        <taxon>Alphaproteobacteria</taxon>
        <taxon>Sphingomonadales</taxon>
        <taxon>Erythrobacteraceae</taxon>
        <taxon>Qipengyuania</taxon>
    </lineage>
</organism>
<evidence type="ECO:0000313" key="7">
    <source>
        <dbReference type="EMBL" id="MXO51985.1"/>
    </source>
</evidence>